<evidence type="ECO:0000313" key="2">
    <source>
        <dbReference type="Proteomes" id="UP000326505"/>
    </source>
</evidence>
<accession>A0A5P2X4K7</accession>
<proteinExistence type="predicted"/>
<organism evidence="1 2">
    <name type="scientific">Streptomyces spectabilis</name>
    <dbReference type="NCBI Taxonomy" id="68270"/>
    <lineage>
        <taxon>Bacteria</taxon>
        <taxon>Bacillati</taxon>
        <taxon>Actinomycetota</taxon>
        <taxon>Actinomycetes</taxon>
        <taxon>Kitasatosporales</taxon>
        <taxon>Streptomycetaceae</taxon>
        <taxon>Streptomyces</taxon>
    </lineage>
</organism>
<dbReference type="EMBL" id="CP023690">
    <property type="protein sequence ID" value="QEV59953.1"/>
    <property type="molecule type" value="Genomic_DNA"/>
</dbReference>
<sequence>MSGVGEYTRIDDLSVIRGMGVGLGRIKDAFDGLDRLRGQYEDDFGDSGLAGQFGEFAGNWERHREELADEVARLAAIARAAAKTYDGVDGELARALRAARAPKNR</sequence>
<protein>
    <recommendedName>
        <fullName evidence="3">WXG100 family type VII secretion target</fullName>
    </recommendedName>
</protein>
<reference evidence="1 2" key="1">
    <citation type="submission" date="2017-09" db="EMBL/GenBank/DDBJ databases">
        <authorList>
            <person name="Lee N."/>
            <person name="Cho B.-K."/>
        </authorList>
    </citation>
    <scope>NUCLEOTIDE SEQUENCE [LARGE SCALE GENOMIC DNA]</scope>
    <source>
        <strain evidence="1 2">ATCC 27465</strain>
    </source>
</reference>
<evidence type="ECO:0008006" key="3">
    <source>
        <dbReference type="Google" id="ProtNLM"/>
    </source>
</evidence>
<dbReference type="KEGG" id="sspb:CP982_15390"/>
<dbReference type="AlphaFoldDB" id="A0A5P2X4K7"/>
<gene>
    <name evidence="1" type="ORF">CP982_15390</name>
</gene>
<evidence type="ECO:0000313" key="1">
    <source>
        <dbReference type="EMBL" id="QEV59953.1"/>
    </source>
</evidence>
<dbReference type="Proteomes" id="UP000326505">
    <property type="component" value="Chromosome"/>
</dbReference>
<name>A0A5P2X4K7_STRST</name>